<dbReference type="AlphaFoldDB" id="A0AAD5WX44"/>
<organism evidence="1 2">
    <name type="scientific">Rhizophlyctis rosea</name>
    <dbReference type="NCBI Taxonomy" id="64517"/>
    <lineage>
        <taxon>Eukaryota</taxon>
        <taxon>Fungi</taxon>
        <taxon>Fungi incertae sedis</taxon>
        <taxon>Chytridiomycota</taxon>
        <taxon>Chytridiomycota incertae sedis</taxon>
        <taxon>Chytridiomycetes</taxon>
        <taxon>Rhizophlyctidales</taxon>
        <taxon>Rhizophlyctidaceae</taxon>
        <taxon>Rhizophlyctis</taxon>
    </lineage>
</organism>
<evidence type="ECO:0000313" key="2">
    <source>
        <dbReference type="Proteomes" id="UP001212841"/>
    </source>
</evidence>
<keyword evidence="2" id="KW-1185">Reference proteome</keyword>
<sequence>MPATSEWAGSVGRKWIKFDESVVRREHALTENEDAEVPKGKKTANVLHVMAEERRPVERIFAGAKVALEAKEGKVPTPLRQLDEEMTGGRVINVGDLPELEEWREEIDSILLEHLDEFLEPGSIARTMTGVKPMEAHLDPTISEPLPKVRIAR</sequence>
<accession>A0AAD5WX44</accession>
<name>A0AAD5WX44_9FUNG</name>
<gene>
    <name evidence="1" type="ORF">HK097_003638</name>
</gene>
<protein>
    <submittedName>
        <fullName evidence="1">Uncharacterized protein</fullName>
    </submittedName>
</protein>
<comment type="caution">
    <text evidence="1">The sequence shown here is derived from an EMBL/GenBank/DDBJ whole genome shotgun (WGS) entry which is preliminary data.</text>
</comment>
<dbReference type="Proteomes" id="UP001212841">
    <property type="component" value="Unassembled WGS sequence"/>
</dbReference>
<dbReference type="EMBL" id="JADGJD010001875">
    <property type="protein sequence ID" value="KAJ3037027.1"/>
    <property type="molecule type" value="Genomic_DNA"/>
</dbReference>
<reference evidence="1" key="1">
    <citation type="submission" date="2020-05" db="EMBL/GenBank/DDBJ databases">
        <title>Phylogenomic resolution of chytrid fungi.</title>
        <authorList>
            <person name="Stajich J.E."/>
            <person name="Amses K."/>
            <person name="Simmons R."/>
            <person name="Seto K."/>
            <person name="Myers J."/>
            <person name="Bonds A."/>
            <person name="Quandt C.A."/>
            <person name="Barry K."/>
            <person name="Liu P."/>
            <person name="Grigoriev I."/>
            <person name="Longcore J.E."/>
            <person name="James T.Y."/>
        </authorList>
    </citation>
    <scope>NUCLEOTIDE SEQUENCE</scope>
    <source>
        <strain evidence="1">JEL0318</strain>
    </source>
</reference>
<evidence type="ECO:0000313" key="1">
    <source>
        <dbReference type="EMBL" id="KAJ3037027.1"/>
    </source>
</evidence>
<proteinExistence type="predicted"/>